<dbReference type="AlphaFoldDB" id="A0A6N8JCH2"/>
<dbReference type="Pfam" id="PF04238">
    <property type="entry name" value="DUF420"/>
    <property type="match status" value="1"/>
</dbReference>
<keyword evidence="1" id="KW-0472">Membrane</keyword>
<feature type="transmembrane region" description="Helical" evidence="1">
    <location>
        <begin position="77"/>
        <end position="97"/>
    </location>
</feature>
<reference evidence="2 3" key="1">
    <citation type="submission" date="2019-12" db="EMBL/GenBank/DDBJ databases">
        <title>The draft genomic sequence of strain Chitinophaga oryziterrae JCM 16595.</title>
        <authorList>
            <person name="Zhang X."/>
        </authorList>
    </citation>
    <scope>NUCLEOTIDE SEQUENCE [LARGE SCALE GENOMIC DNA]</scope>
    <source>
        <strain evidence="2 3">JCM 16595</strain>
    </source>
</reference>
<dbReference type="OrthoDB" id="9811380at2"/>
<comment type="caution">
    <text evidence="2">The sequence shown here is derived from an EMBL/GenBank/DDBJ whole genome shotgun (WGS) entry which is preliminary data.</text>
</comment>
<dbReference type="PANTHER" id="PTHR37692">
    <property type="entry name" value="HYPOTHETICAL MEMBRANE SPANNING PROTEIN"/>
    <property type="match status" value="1"/>
</dbReference>
<dbReference type="PANTHER" id="PTHR37692:SF1">
    <property type="entry name" value="DUF420 DOMAIN-CONTAINING PROTEIN"/>
    <property type="match status" value="1"/>
</dbReference>
<keyword evidence="3" id="KW-1185">Reference proteome</keyword>
<evidence type="ECO:0000313" key="2">
    <source>
        <dbReference type="EMBL" id="MVT42634.1"/>
    </source>
</evidence>
<organism evidence="2 3">
    <name type="scientific">Chitinophaga oryziterrae</name>
    <dbReference type="NCBI Taxonomy" id="1031224"/>
    <lineage>
        <taxon>Bacteria</taxon>
        <taxon>Pseudomonadati</taxon>
        <taxon>Bacteroidota</taxon>
        <taxon>Chitinophagia</taxon>
        <taxon>Chitinophagales</taxon>
        <taxon>Chitinophagaceae</taxon>
        <taxon>Chitinophaga</taxon>
    </lineage>
</organism>
<sequence length="189" mass="21320">MDIRNKSLNLPIAIISVAIPVLVAILFYLPRPHIEAGFNVYILPLFHAILNSATAVLLLGSLYFIRRGQIKAHKITNLIAVALSAIFLLSYVTYHFFTESTKYGDSNHDGIVDATEKALVSGSAYLYYFILLSHILLAIIIVPLVLFTLLRGFQSDFVKHKKIARITWPIWFYVAVTGVIVYIMISPYY</sequence>
<feature type="transmembrane region" description="Helical" evidence="1">
    <location>
        <begin position="41"/>
        <end position="65"/>
    </location>
</feature>
<feature type="transmembrane region" description="Helical" evidence="1">
    <location>
        <begin position="125"/>
        <end position="150"/>
    </location>
</feature>
<dbReference type="Proteomes" id="UP000468388">
    <property type="component" value="Unassembled WGS sequence"/>
</dbReference>
<keyword evidence="1" id="KW-0812">Transmembrane</keyword>
<protein>
    <submittedName>
        <fullName evidence="2">DUF420 domain-containing protein</fullName>
    </submittedName>
</protein>
<dbReference type="EMBL" id="WRXO01000005">
    <property type="protein sequence ID" value="MVT42634.1"/>
    <property type="molecule type" value="Genomic_DNA"/>
</dbReference>
<dbReference type="InterPro" id="IPR007352">
    <property type="entry name" value="DUF420"/>
</dbReference>
<gene>
    <name evidence="2" type="ORF">GO495_18725</name>
</gene>
<evidence type="ECO:0000256" key="1">
    <source>
        <dbReference type="SAM" id="Phobius"/>
    </source>
</evidence>
<feature type="transmembrane region" description="Helical" evidence="1">
    <location>
        <begin position="12"/>
        <end position="29"/>
    </location>
</feature>
<name>A0A6N8JCH2_9BACT</name>
<evidence type="ECO:0000313" key="3">
    <source>
        <dbReference type="Proteomes" id="UP000468388"/>
    </source>
</evidence>
<keyword evidence="1" id="KW-1133">Transmembrane helix</keyword>
<accession>A0A6N8JCH2</accession>
<dbReference type="RefSeq" id="WP_157301251.1">
    <property type="nucleotide sequence ID" value="NZ_BAAAZB010000002.1"/>
</dbReference>
<feature type="transmembrane region" description="Helical" evidence="1">
    <location>
        <begin position="170"/>
        <end position="188"/>
    </location>
</feature>
<proteinExistence type="predicted"/>